<dbReference type="AlphaFoldDB" id="A0A7G6SUB8"/>
<reference evidence="1" key="1">
    <citation type="journal article" date="2020" name="Mol. Plant Microbe Interact.">
        <title>Complete genome sequences of four natural Pseudomonas isolates that catabolize a wide range of aromatic compounds relevant to lignin valorization.</title>
        <authorList>
            <person name="Hatmaker E.A."/>
            <person name="Presle G."/>
            <person name="Cannon O."/>
            <person name="Guss A.M."/>
            <person name="Elkins J.G."/>
        </authorList>
    </citation>
    <scope>NUCLEOTIDE SEQUENCE</scope>
    <source>
        <strain evidence="1">583</strain>
    </source>
</reference>
<gene>
    <name evidence="1" type="ORF">HB778_16975</name>
</gene>
<proteinExistence type="predicted"/>
<accession>A0A7G6SUB8</accession>
<dbReference type="Proteomes" id="UP000515465">
    <property type="component" value="Chromosome"/>
</dbReference>
<sequence>MTSSNWVVTSVSAARPSLVLALVSALFLTSCGLFADVWQWNQKLTVEVLVDGKVVSGSAVSHIWWQEANAFDVYPSGYKGEATVVDLGQRGKLFALIGEETTYIAQYTLDDKLGYSRGDYEGLLPAIMRFRGAKDVPRDRYPVLVTFTDTSNPKTIRKVDPHNLSATFGPGISLVRVVLEITDEKTAFGKVEPILPWLSWPRERFLAAGGGITPLKIPGESIGRTNFVRKGS</sequence>
<dbReference type="RefSeq" id="WP_183464851.1">
    <property type="nucleotide sequence ID" value="NZ_CP050296.1"/>
</dbReference>
<dbReference type="EMBL" id="CP050296">
    <property type="protein sequence ID" value="QND58100.1"/>
    <property type="molecule type" value="Genomic_DNA"/>
</dbReference>
<organism evidence="1 2">
    <name type="scientific">Mesorhizobium huakuii</name>
    <dbReference type="NCBI Taxonomy" id="28104"/>
    <lineage>
        <taxon>Bacteria</taxon>
        <taxon>Pseudomonadati</taxon>
        <taxon>Pseudomonadota</taxon>
        <taxon>Alphaproteobacteria</taxon>
        <taxon>Hyphomicrobiales</taxon>
        <taxon>Phyllobacteriaceae</taxon>
        <taxon>Mesorhizobium</taxon>
    </lineage>
</organism>
<protein>
    <submittedName>
        <fullName evidence="1">Uncharacterized protein</fullName>
    </submittedName>
</protein>
<evidence type="ECO:0000313" key="1">
    <source>
        <dbReference type="EMBL" id="QND58100.1"/>
    </source>
</evidence>
<evidence type="ECO:0000313" key="2">
    <source>
        <dbReference type="Proteomes" id="UP000515465"/>
    </source>
</evidence>
<name>A0A7G6SUB8_9HYPH</name>